<evidence type="ECO:0000256" key="5">
    <source>
        <dbReference type="ARBA" id="ARBA00023163"/>
    </source>
</evidence>
<keyword evidence="4" id="KW-0238">DNA-binding</keyword>
<feature type="compositionally biased region" description="Polar residues" evidence="7">
    <location>
        <begin position="129"/>
        <end position="149"/>
    </location>
</feature>
<feature type="domain" description="Zn(2)-C6 fungal-type" evidence="8">
    <location>
        <begin position="7"/>
        <end position="40"/>
    </location>
</feature>
<dbReference type="PANTHER" id="PTHR31845">
    <property type="entry name" value="FINGER DOMAIN PROTEIN, PUTATIVE-RELATED"/>
    <property type="match status" value="1"/>
</dbReference>
<evidence type="ECO:0000259" key="8">
    <source>
        <dbReference type="PROSITE" id="PS50048"/>
    </source>
</evidence>
<comment type="subcellular location">
    <subcellularLocation>
        <location evidence="1">Nucleus</location>
    </subcellularLocation>
</comment>
<keyword evidence="3" id="KW-0805">Transcription regulation</keyword>
<dbReference type="GO" id="GO:0008270">
    <property type="term" value="F:zinc ion binding"/>
    <property type="evidence" value="ECO:0007669"/>
    <property type="project" value="InterPro"/>
</dbReference>
<dbReference type="InterPro" id="IPR001138">
    <property type="entry name" value="Zn2Cys6_DnaBD"/>
</dbReference>
<evidence type="ECO:0000256" key="6">
    <source>
        <dbReference type="ARBA" id="ARBA00023242"/>
    </source>
</evidence>
<dbReference type="SMART" id="SM00906">
    <property type="entry name" value="Fungal_trans"/>
    <property type="match status" value="1"/>
</dbReference>
<evidence type="ECO:0000313" key="10">
    <source>
        <dbReference type="Proteomes" id="UP000053611"/>
    </source>
</evidence>
<protein>
    <recommendedName>
        <fullName evidence="8">Zn(2)-C6 fungal-type domain-containing protein</fullName>
    </recommendedName>
</protein>
<evidence type="ECO:0000256" key="2">
    <source>
        <dbReference type="ARBA" id="ARBA00022723"/>
    </source>
</evidence>
<dbReference type="PROSITE" id="PS50048">
    <property type="entry name" value="ZN2_CY6_FUNGAL_2"/>
    <property type="match status" value="1"/>
</dbReference>
<gene>
    <name evidence="9" type="ORF">CC85DRAFT_287946</name>
</gene>
<dbReference type="PANTHER" id="PTHR31845:SF19">
    <property type="entry name" value="TRANSCRIPTION FACTOR DOMAIN-CONTAINING PROTEIN"/>
    <property type="match status" value="1"/>
</dbReference>
<evidence type="ECO:0000256" key="7">
    <source>
        <dbReference type="SAM" id="MobiDB-lite"/>
    </source>
</evidence>
<dbReference type="InterPro" id="IPR051089">
    <property type="entry name" value="prtT"/>
</dbReference>
<dbReference type="InterPro" id="IPR036864">
    <property type="entry name" value="Zn2-C6_fun-type_DNA-bd_sf"/>
</dbReference>
<evidence type="ECO:0000256" key="4">
    <source>
        <dbReference type="ARBA" id="ARBA00023125"/>
    </source>
</evidence>
<name>A0A0J0XFW4_9TREE</name>
<keyword evidence="2" id="KW-0479">Metal-binding</keyword>
<feature type="compositionally biased region" description="Basic and acidic residues" evidence="7">
    <location>
        <begin position="195"/>
        <end position="205"/>
    </location>
</feature>
<reference evidence="9 10" key="1">
    <citation type="submission" date="2015-03" db="EMBL/GenBank/DDBJ databases">
        <title>Genomics and transcriptomics of the oil-accumulating basidiomycete yeast T. oleaginosus allow insights into substrate utilization and the diverse evolutionary trajectories of mating systems in fungi.</title>
        <authorList>
            <consortium name="DOE Joint Genome Institute"/>
            <person name="Kourist R."/>
            <person name="Kracht O."/>
            <person name="Bracharz F."/>
            <person name="Lipzen A."/>
            <person name="Nolan M."/>
            <person name="Ohm R."/>
            <person name="Grigoriev I."/>
            <person name="Sun S."/>
            <person name="Heitman J."/>
            <person name="Bruck T."/>
            <person name="Nowrousian M."/>
        </authorList>
    </citation>
    <scope>NUCLEOTIDE SEQUENCE [LARGE SCALE GENOMIC DNA]</scope>
    <source>
        <strain evidence="9 10">IBC0246</strain>
    </source>
</reference>
<organism evidence="9 10">
    <name type="scientific">Cutaneotrichosporon oleaginosum</name>
    <dbReference type="NCBI Taxonomy" id="879819"/>
    <lineage>
        <taxon>Eukaryota</taxon>
        <taxon>Fungi</taxon>
        <taxon>Dikarya</taxon>
        <taxon>Basidiomycota</taxon>
        <taxon>Agaricomycotina</taxon>
        <taxon>Tremellomycetes</taxon>
        <taxon>Trichosporonales</taxon>
        <taxon>Trichosporonaceae</taxon>
        <taxon>Cutaneotrichosporon</taxon>
    </lineage>
</organism>
<dbReference type="AlphaFoldDB" id="A0A0J0XFW4"/>
<proteinExistence type="predicted"/>
<dbReference type="STRING" id="879819.A0A0J0XFW4"/>
<keyword evidence="5" id="KW-0804">Transcription</keyword>
<dbReference type="GO" id="GO:0000981">
    <property type="term" value="F:DNA-binding transcription factor activity, RNA polymerase II-specific"/>
    <property type="evidence" value="ECO:0007669"/>
    <property type="project" value="InterPro"/>
</dbReference>
<dbReference type="CDD" id="cd00067">
    <property type="entry name" value="GAL4"/>
    <property type="match status" value="1"/>
</dbReference>
<keyword evidence="6" id="KW-0539">Nucleus</keyword>
<sequence length="718" mass="80837">MESRKPACILCRGVKLKCVNDNDITQRCQRCQRLDLPCAYSKRRRRVHTTNPKILPAPPADGQRPPAIHERPEFESHAHPPNMRPDGPSPVRIDPSGSGSYMPPPRQPQPPPQWASGMVVNALLPTGGAATTSSTYPSPADPSPQSSHSSHVRVRPASHISPMTADGSPHNVETQQQYPPHHGHDSRQAPRSYSHSHDGHPDAHARSLSLDGGDRKREREPRETEEQESSKRAMGEGWSELPFVSANAKEGRASRSMLDDPLMMGYLNDMEAVRLVDMFHQYLNPMIALLDPVLHTCGYLRERSSIAFTAVLAAAAKYFHKPLYPRLLSHAQKLLSNAIEQGVCSTGVIQALLVLVYWKEPTDQSGWVRIGIAVRLAYQLGWHERWSKPPAPRPTDPTRYREQLDTERTWFCLAAFDRTYAGTYNLPNAIRAHEVGDIEQWIYEHQHLDIINDLRLSCSLETLFIVDGVRHWRNNCANMSREQALAQIERLFESGLRVHTKWCLRSDGLNRHLTEKQKVFLHLYQRQMLFGIRFAMLRFLGPTEVEHVTAECLDRAVAYVEQLKIVCDEGMWHFQQDIASAKLASICASVQELFWKVTNPQRRIALGCLKTIYEVCLQVADGVPDAPSAFVARFLERLLGTMRITSAESLDTNRQVSPVPVPVPEIQPIDVPVLDDLTQFLNSAAAYPVDPNMAGFDEAYWTALFASLPLNLGDFNSL</sequence>
<feature type="region of interest" description="Disordered" evidence="7">
    <location>
        <begin position="47"/>
        <end position="238"/>
    </location>
</feature>
<dbReference type="GeneID" id="28984684"/>
<dbReference type="Gene3D" id="4.10.240.10">
    <property type="entry name" value="Zn(2)-C6 fungal-type DNA-binding domain"/>
    <property type="match status" value="1"/>
</dbReference>
<feature type="compositionally biased region" description="Basic and acidic residues" evidence="7">
    <location>
        <begin position="67"/>
        <end position="78"/>
    </location>
</feature>
<dbReference type="OrthoDB" id="2528779at2759"/>
<evidence type="ECO:0000256" key="1">
    <source>
        <dbReference type="ARBA" id="ARBA00004123"/>
    </source>
</evidence>
<dbReference type="InterPro" id="IPR007219">
    <property type="entry name" value="XnlR_reg_dom"/>
</dbReference>
<evidence type="ECO:0000256" key="3">
    <source>
        <dbReference type="ARBA" id="ARBA00023015"/>
    </source>
</evidence>
<evidence type="ECO:0000313" key="9">
    <source>
        <dbReference type="EMBL" id="KLT39963.1"/>
    </source>
</evidence>
<dbReference type="CDD" id="cd12148">
    <property type="entry name" value="fungal_TF_MHR"/>
    <property type="match status" value="1"/>
</dbReference>
<keyword evidence="10" id="KW-1185">Reference proteome</keyword>
<dbReference type="GO" id="GO:0005634">
    <property type="term" value="C:nucleus"/>
    <property type="evidence" value="ECO:0007669"/>
    <property type="project" value="UniProtKB-SubCell"/>
</dbReference>
<feature type="compositionally biased region" description="Pro residues" evidence="7">
    <location>
        <begin position="102"/>
        <end position="113"/>
    </location>
</feature>
<dbReference type="Proteomes" id="UP000053611">
    <property type="component" value="Unassembled WGS sequence"/>
</dbReference>
<feature type="compositionally biased region" description="Basic and acidic residues" evidence="7">
    <location>
        <begin position="212"/>
        <end position="234"/>
    </location>
</feature>
<dbReference type="GO" id="GO:0000976">
    <property type="term" value="F:transcription cis-regulatory region binding"/>
    <property type="evidence" value="ECO:0007669"/>
    <property type="project" value="TreeGrafter"/>
</dbReference>
<dbReference type="GO" id="GO:0006351">
    <property type="term" value="P:DNA-templated transcription"/>
    <property type="evidence" value="ECO:0007669"/>
    <property type="project" value="InterPro"/>
</dbReference>
<dbReference type="EMBL" id="KQ087244">
    <property type="protein sequence ID" value="KLT39963.1"/>
    <property type="molecule type" value="Genomic_DNA"/>
</dbReference>
<accession>A0A0J0XFW4</accession>
<dbReference type="Pfam" id="PF04082">
    <property type="entry name" value="Fungal_trans"/>
    <property type="match status" value="1"/>
</dbReference>
<dbReference type="RefSeq" id="XP_018276454.1">
    <property type="nucleotide sequence ID" value="XM_018424081.1"/>
</dbReference>
<dbReference type="SUPFAM" id="SSF57701">
    <property type="entry name" value="Zn2/Cys6 DNA-binding domain"/>
    <property type="match status" value="1"/>
</dbReference>
<dbReference type="PROSITE" id="PS00463">
    <property type="entry name" value="ZN2_CY6_FUNGAL_1"/>
    <property type="match status" value="1"/>
</dbReference>